<dbReference type="Proteomes" id="UP000550401">
    <property type="component" value="Unassembled WGS sequence"/>
</dbReference>
<reference evidence="3 4" key="1">
    <citation type="submission" date="2020-07" db="EMBL/GenBank/DDBJ databases">
        <title>Genomic Encyclopedia of Type Strains, Phase IV (KMG-V): Genome sequencing to study the core and pangenomes of soil and plant-associated prokaryotes.</title>
        <authorList>
            <person name="Whitman W."/>
        </authorList>
    </citation>
    <scope>NUCLEOTIDE SEQUENCE [LARGE SCALE GENOMIC DNA]</scope>
    <source>
        <strain evidence="3 4">RH2WT43</strain>
    </source>
</reference>
<sequence>MTTVLRMCLRRLRFALLAVAATCVIVLGVLAGITQLAMPWLTQHPQQVERWLSDRLGRTVTIGHLDGRWVGGGPLLALDDVRIAGSTGSAPLLIPHAELAFDLLAAVQRNKAFTEFRLADVELRLVHEGGEWKLRDFDLGASSPRDEPVSMGALGALEITRLKLGIDDPAQDLHLQFAAPVLRVLNRGSVMRVLGRVRSAGSEAPPLELVADIDPAERSGDVYVGGRDLDLPAFAAGMSPGGVRPLAGRGAVQVWLRLAAGRIDDVRARIDLKDAQFAASDPVAIGDGSLIEPRAAFDRLALVARWMREADGWTLDVADFVTALDGKPARLTLERRGDDVAPHWRAGVAAVALEPLGNLAMLSARVPGELRRWLYLAHPRGSLEQAEFALHDDAYAVSANLRGGEATSVDAIPGIEDLDVDVVGDEAALLAQLPDKALRVNFPRVFRKPFAFSRFGGDVVARRTEDGWRIETDRVGFEGEGYGGELRGSIDVAEGRRPSLDLYALASHGDVVAAKLFWPTNTMPPQAVAWLDRALVGGRIEQGRVAIHGDLADWPFHNRAGRFIAVGALDDATLAYHENWPPAEHIHGTATFVNDGMRVDADSVTSMGNKVTEASATIEDFGPLVLDLAAKGEGGGPGLLAFLRATPIGKRYQEQLKDVAVGGRGVVDFTLKLPIKEVEALALDGKVELAGARIDHNAYGLHFNDASGVLRFNQKGFLADALDTTFRERKAKLTVAIGGYVADPRHVFEASVGGTWPVASVFADVPVLLPMLGSVQGESAWTARVGVDHAENGNARATLGLDSDLVGTAIALPPPLAKAADASVPFHLDLGLPYAGQEFSARLGAIAGLRGRAPGGGRAFGARIDFGEGAVAAPPAQGIMIGGRVARLDAGSWLDLVESGSGGGDIVNALDVRADDFVFGGREFDDTGLAIENTPAKTTIRIDGAALAGTLEVPRGDLAAHGITATFARVHWPEAPADAPDAGALADVAPGSLPPLHLRVEDFRLGKASFGSAQFDSHPIAGGMQIDTLESHSPNVTMIASGDWTGGAIENRSRMSIQLSAQNLGRMMDALGFSGLIDGGSTKATIDASWFGPPSAFALPKLDGTLAIDVAEGRILDVEPGAGRIFGLFSLTEIPRRLSLDFSDFFQSGLGFNSIKGTFRLAGGNAYTDGLRIDSPAAEIIVSGRTGLRTKDYDQLMDVRARAGATLPIVGALAAGPVGAAAGLVVQGIFNKPIGKAVARRYKVSGSWDKPQITQLSRIKAGKGADTPPMPEPLPPDEPAPPWQVTPSGEDGGGRF</sequence>
<dbReference type="PANTHER" id="PTHR38690:SF1">
    <property type="entry name" value="PROTEASE"/>
    <property type="match status" value="1"/>
</dbReference>
<accession>A0A839EY35</accession>
<feature type="compositionally biased region" description="Pro residues" evidence="1">
    <location>
        <begin position="1268"/>
        <end position="1284"/>
    </location>
</feature>
<comment type="caution">
    <text evidence="3">The sequence shown here is derived from an EMBL/GenBank/DDBJ whole genome shotgun (WGS) entry which is preliminary data.</text>
</comment>
<dbReference type="InterPro" id="IPR011836">
    <property type="entry name" value="YhdP"/>
</dbReference>
<dbReference type="PANTHER" id="PTHR38690">
    <property type="entry name" value="PROTEASE-RELATED"/>
    <property type="match status" value="1"/>
</dbReference>
<dbReference type="NCBIfam" id="TIGR02099">
    <property type="entry name" value="YhdP family protein"/>
    <property type="match status" value="1"/>
</dbReference>
<protein>
    <submittedName>
        <fullName evidence="3">Uncharacterized protein (TIGR02099 family)</fullName>
    </submittedName>
</protein>
<evidence type="ECO:0000313" key="4">
    <source>
        <dbReference type="Proteomes" id="UP000550401"/>
    </source>
</evidence>
<dbReference type="EMBL" id="JACGXL010000001">
    <property type="protein sequence ID" value="MBA8885820.1"/>
    <property type="molecule type" value="Genomic_DNA"/>
</dbReference>
<feature type="domain" description="YhdP central" evidence="2">
    <location>
        <begin position="1"/>
        <end position="1253"/>
    </location>
</feature>
<dbReference type="InterPro" id="IPR025263">
    <property type="entry name" value="YhdP_central"/>
</dbReference>
<proteinExistence type="predicted"/>
<dbReference type="RefSeq" id="WP_182528955.1">
    <property type="nucleotide sequence ID" value="NZ_JACGXL010000001.1"/>
</dbReference>
<evidence type="ECO:0000259" key="2">
    <source>
        <dbReference type="Pfam" id="PF13116"/>
    </source>
</evidence>
<keyword evidence="4" id="KW-1185">Reference proteome</keyword>
<name>A0A839EY35_9GAMM</name>
<organism evidence="3 4">
    <name type="scientific">Dokdonella fugitiva</name>
    <dbReference type="NCBI Taxonomy" id="328517"/>
    <lineage>
        <taxon>Bacteria</taxon>
        <taxon>Pseudomonadati</taxon>
        <taxon>Pseudomonadota</taxon>
        <taxon>Gammaproteobacteria</taxon>
        <taxon>Lysobacterales</taxon>
        <taxon>Rhodanobacteraceae</taxon>
        <taxon>Dokdonella</taxon>
    </lineage>
</organism>
<evidence type="ECO:0000313" key="3">
    <source>
        <dbReference type="EMBL" id="MBA8885820.1"/>
    </source>
</evidence>
<feature type="region of interest" description="Disordered" evidence="1">
    <location>
        <begin position="1255"/>
        <end position="1296"/>
    </location>
</feature>
<evidence type="ECO:0000256" key="1">
    <source>
        <dbReference type="SAM" id="MobiDB-lite"/>
    </source>
</evidence>
<gene>
    <name evidence="3" type="ORF">FHW12_000011</name>
</gene>
<dbReference type="Pfam" id="PF13116">
    <property type="entry name" value="YhdP"/>
    <property type="match status" value="1"/>
</dbReference>